<gene>
    <name evidence="3" type="ORF">ACFY05_16510</name>
</gene>
<dbReference type="InterPro" id="IPR036291">
    <property type="entry name" value="NAD(P)-bd_dom_sf"/>
</dbReference>
<name>A0ABW6V565_MICFU</name>
<proteinExistence type="inferred from homology"/>
<dbReference type="PANTHER" id="PTHR43000">
    <property type="entry name" value="DTDP-D-GLUCOSE 4,6-DEHYDRATASE-RELATED"/>
    <property type="match status" value="1"/>
</dbReference>
<dbReference type="EMBL" id="JBIAXI010000009">
    <property type="protein sequence ID" value="MFF4774455.1"/>
    <property type="molecule type" value="Genomic_DNA"/>
</dbReference>
<reference evidence="3 4" key="1">
    <citation type="submission" date="2024-10" db="EMBL/GenBank/DDBJ databases">
        <title>The Natural Products Discovery Center: Release of the First 8490 Sequenced Strains for Exploring Actinobacteria Biosynthetic Diversity.</title>
        <authorList>
            <person name="Kalkreuter E."/>
            <person name="Kautsar S.A."/>
            <person name="Yang D."/>
            <person name="Bader C.D."/>
            <person name="Teijaro C.N."/>
            <person name="Fluegel L."/>
            <person name="Davis C.M."/>
            <person name="Simpson J.R."/>
            <person name="Lauterbach L."/>
            <person name="Steele A.D."/>
            <person name="Gui C."/>
            <person name="Meng S."/>
            <person name="Li G."/>
            <person name="Viehrig K."/>
            <person name="Ye F."/>
            <person name="Su P."/>
            <person name="Kiefer A.F."/>
            <person name="Nichols A."/>
            <person name="Cepeda A.J."/>
            <person name="Yan W."/>
            <person name="Fan B."/>
            <person name="Jiang Y."/>
            <person name="Adhikari A."/>
            <person name="Zheng C.-J."/>
            <person name="Schuster L."/>
            <person name="Cowan T.M."/>
            <person name="Smanski M.J."/>
            <person name="Chevrette M.G."/>
            <person name="De Carvalho L.P.S."/>
            <person name="Shen B."/>
        </authorList>
    </citation>
    <scope>NUCLEOTIDE SEQUENCE [LARGE SCALE GENOMIC DNA]</scope>
    <source>
        <strain evidence="3 4">NPDC001281</strain>
    </source>
</reference>
<dbReference type="Pfam" id="PF01370">
    <property type="entry name" value="Epimerase"/>
    <property type="match status" value="1"/>
</dbReference>
<dbReference type="Gene3D" id="3.40.50.720">
    <property type="entry name" value="NAD(P)-binding Rossmann-like Domain"/>
    <property type="match status" value="1"/>
</dbReference>
<dbReference type="Proteomes" id="UP001602119">
    <property type="component" value="Unassembled WGS sequence"/>
</dbReference>
<feature type="domain" description="NAD-dependent epimerase/dehydratase" evidence="2">
    <location>
        <begin position="14"/>
        <end position="238"/>
    </location>
</feature>
<evidence type="ECO:0000313" key="3">
    <source>
        <dbReference type="EMBL" id="MFF4774455.1"/>
    </source>
</evidence>
<organism evidence="3 4">
    <name type="scientific">Microtetraspora fusca</name>
    <dbReference type="NCBI Taxonomy" id="1997"/>
    <lineage>
        <taxon>Bacteria</taxon>
        <taxon>Bacillati</taxon>
        <taxon>Actinomycetota</taxon>
        <taxon>Actinomycetes</taxon>
        <taxon>Streptosporangiales</taxon>
        <taxon>Streptosporangiaceae</taxon>
        <taxon>Microtetraspora</taxon>
    </lineage>
</organism>
<dbReference type="SUPFAM" id="SSF51735">
    <property type="entry name" value="NAD(P)-binding Rossmann-fold domains"/>
    <property type="match status" value="1"/>
</dbReference>
<dbReference type="RefSeq" id="WP_387342790.1">
    <property type="nucleotide sequence ID" value="NZ_JBIAXI010000009.1"/>
</dbReference>
<comment type="similarity">
    <text evidence="1">Belongs to the NAD(P)-dependent epimerase/dehydratase family.</text>
</comment>
<evidence type="ECO:0000313" key="4">
    <source>
        <dbReference type="Proteomes" id="UP001602119"/>
    </source>
</evidence>
<evidence type="ECO:0000256" key="1">
    <source>
        <dbReference type="ARBA" id="ARBA00007637"/>
    </source>
</evidence>
<dbReference type="InterPro" id="IPR001509">
    <property type="entry name" value="Epimerase_deHydtase"/>
</dbReference>
<keyword evidence="4" id="KW-1185">Reference proteome</keyword>
<comment type="caution">
    <text evidence="3">The sequence shown here is derived from an EMBL/GenBank/DDBJ whole genome shotgun (WGS) entry which is preliminary data.</text>
</comment>
<evidence type="ECO:0000259" key="2">
    <source>
        <dbReference type="Pfam" id="PF01370"/>
    </source>
</evidence>
<protein>
    <submittedName>
        <fullName evidence="3">NAD-dependent epimerase/dehydratase family protein</fullName>
    </submittedName>
</protein>
<accession>A0ABW6V565</accession>
<sequence length="310" mass="33515">MTGPERHDWEGTRVLVTGATGFLGSRLALRLDSLGAEVHATSRRPPANDEAGDSGIVWHTADLRDPDEIRRVIHDVRPAVVFHLASEVTGSRDMAALLPTLHNTVPSAVNVLTAATGVPGVRVVVAGSVEEARPELGETLTSSPYAVAKWAATGYARLFHQLWGLSVTVLRVAMVYGPGQPDTTKVVPYVTVGLLAGEEPALTAGRRRMDWVYVDDVAEAFVLAARSERAVGRVFDIGSGTGVAVRDVVERLFAIVGRETPPRFGARPDRVMDVERIADVAEAAEIIGWRATTPLDEGLRRTVEWYASRR</sequence>